<dbReference type="Gene3D" id="1.20.120.360">
    <property type="entry name" value="Axin interactor, dorsalization-associated protein, N-terminal domain"/>
    <property type="match status" value="1"/>
</dbReference>
<evidence type="ECO:0000313" key="6">
    <source>
        <dbReference type="Proteomes" id="UP000085678"/>
    </source>
</evidence>
<feature type="region of interest" description="Disordered" evidence="4">
    <location>
        <begin position="121"/>
        <end position="160"/>
    </location>
</feature>
<keyword evidence="2" id="KW-0217">Developmental protein</keyword>
<dbReference type="FunFam" id="2.60.40.150:FF:000059">
    <property type="entry name" value="Axin interactor, dorsalization-associated protein"/>
    <property type="match status" value="1"/>
</dbReference>
<dbReference type="OrthoDB" id="428576at2759"/>
<dbReference type="InterPro" id="IPR023421">
    <property type="entry name" value="AIDA_N"/>
</dbReference>
<dbReference type="GO" id="GO:0035091">
    <property type="term" value="F:phosphatidylinositol binding"/>
    <property type="evidence" value="ECO:0007669"/>
    <property type="project" value="TreeGrafter"/>
</dbReference>
<name>A0A1S3K2R4_LINAN</name>
<organism evidence="6 7">
    <name type="scientific">Lingula anatina</name>
    <name type="common">Brachiopod</name>
    <name type="synonym">Lingula unguis</name>
    <dbReference type="NCBI Taxonomy" id="7574"/>
    <lineage>
        <taxon>Eukaryota</taxon>
        <taxon>Metazoa</taxon>
        <taxon>Spiralia</taxon>
        <taxon>Lophotrochozoa</taxon>
        <taxon>Brachiopoda</taxon>
        <taxon>Linguliformea</taxon>
        <taxon>Lingulata</taxon>
        <taxon>Lingulida</taxon>
        <taxon>Linguloidea</taxon>
        <taxon>Lingulidae</taxon>
        <taxon>Lingula</taxon>
    </lineage>
</organism>
<dbReference type="PROSITE" id="PS51911">
    <property type="entry name" value="C2_AIDA"/>
    <property type="match status" value="1"/>
</dbReference>
<keyword evidence="6" id="KW-1185">Reference proteome</keyword>
<dbReference type="InterPro" id="IPR035892">
    <property type="entry name" value="C2_domain_sf"/>
</dbReference>
<dbReference type="PANTHER" id="PTHR28654">
    <property type="entry name" value="AXIN INTERACTOR, DORSALIZATION-ASSOCIATED PROTEIN"/>
    <property type="match status" value="1"/>
</dbReference>
<dbReference type="Pfam" id="PF08910">
    <property type="entry name" value="Aida_N"/>
    <property type="match status" value="1"/>
</dbReference>
<evidence type="ECO:0000256" key="3">
    <source>
        <dbReference type="ARBA" id="ARBA00059715"/>
    </source>
</evidence>
<dbReference type="RefSeq" id="XP_013416812.1">
    <property type="nucleotide sequence ID" value="XM_013561358.1"/>
</dbReference>
<evidence type="ECO:0000256" key="2">
    <source>
        <dbReference type="ARBA" id="ARBA00022473"/>
    </source>
</evidence>
<sequence length="302" mass="34560">MGDPEVDPKRLISLWAKHFKEGTDFDLWGQPLEAIEVYRKLSHELKAQADPDSEVFSDEQKKVIGKIAACLDVRCEALQHLGTVDGISIKDLKKVEPWLKNLFVSKAKEFPIDVRAVQAQVDAQSPRRSETGSTPTEEYEEEEEVVDSKTRGNLLPKPRPMQGQTAVTIRIEKIGIKDASQYIDSYITVSVKDLGGRDLMASQETPTARWKENQYIYFGVDVYLQKPIEILSPDFAVFFEFKHYKPKKKQVSTKCWAFLEKDEIKDGAAVIELYKKPTDFKRKNIKLLTVKPLYLHLKLSLN</sequence>
<evidence type="ECO:0000313" key="7">
    <source>
        <dbReference type="RefSeq" id="XP_013416812.1"/>
    </source>
</evidence>
<dbReference type="GeneID" id="106178243"/>
<evidence type="ECO:0000256" key="4">
    <source>
        <dbReference type="SAM" id="MobiDB-lite"/>
    </source>
</evidence>
<dbReference type="Gene3D" id="2.60.40.150">
    <property type="entry name" value="C2 domain"/>
    <property type="match status" value="1"/>
</dbReference>
<reference evidence="7" key="1">
    <citation type="submission" date="2025-08" db="UniProtKB">
        <authorList>
            <consortium name="RefSeq"/>
        </authorList>
    </citation>
    <scope>IDENTIFICATION</scope>
    <source>
        <tissue evidence="7">Gonads</tissue>
    </source>
</reference>
<gene>
    <name evidence="7" type="primary">LOC106178243</name>
</gene>
<dbReference type="Pfam" id="PF14186">
    <property type="entry name" value="Aida_C2"/>
    <property type="match status" value="1"/>
</dbReference>
<protein>
    <submittedName>
        <fullName evidence="7">Axin interactor, dorsalization-associated protein isoform X2</fullName>
    </submittedName>
</protein>
<dbReference type="AlphaFoldDB" id="A0A1S3K2R4"/>
<dbReference type="GO" id="GO:0016020">
    <property type="term" value="C:membrane"/>
    <property type="evidence" value="ECO:0007669"/>
    <property type="project" value="TreeGrafter"/>
</dbReference>
<dbReference type="InterPro" id="IPR036818">
    <property type="entry name" value="AIDA_N_sf"/>
</dbReference>
<dbReference type="InParanoid" id="A0A1S3K2R4"/>
<evidence type="ECO:0000256" key="1">
    <source>
        <dbReference type="ARBA" id="ARBA00007205"/>
    </source>
</evidence>
<proteinExistence type="inferred from homology"/>
<dbReference type="InterPro" id="IPR025939">
    <property type="entry name" value="Aida_C"/>
</dbReference>
<dbReference type="GO" id="GO:0048264">
    <property type="term" value="P:determination of ventral identity"/>
    <property type="evidence" value="ECO:0007669"/>
    <property type="project" value="TreeGrafter"/>
</dbReference>
<dbReference type="Proteomes" id="UP000085678">
    <property type="component" value="Unplaced"/>
</dbReference>
<accession>A0A1S3K2R4</accession>
<comment type="similarity">
    <text evidence="1">Belongs to the AIDA family.</text>
</comment>
<dbReference type="PANTHER" id="PTHR28654:SF1">
    <property type="entry name" value="AXIN INTERACTOR, DORSALIZATION-ASSOCIATED PROTEIN"/>
    <property type="match status" value="1"/>
</dbReference>
<dbReference type="SUPFAM" id="SSF109779">
    <property type="entry name" value="Domain from hypothetical 2610208m17rik protein"/>
    <property type="match status" value="1"/>
</dbReference>
<feature type="domain" description="C2 Aida-type" evidence="5">
    <location>
        <begin position="155"/>
        <end position="302"/>
    </location>
</feature>
<evidence type="ECO:0000259" key="5">
    <source>
        <dbReference type="PROSITE" id="PS51911"/>
    </source>
</evidence>
<comment type="function">
    <text evidence="3">Acts as a ventralizing factor during embryogenesis. Inhibits axin-mediated JNK activation by binding axin and disrupting axin homodimerization. This in turn antagonizes a Wnt/beta-catenin-independent dorsalization pathway activated by AXIN/JNK-signaling.</text>
</comment>